<organism evidence="2 3">
    <name type="scientific">Babesia bigemina</name>
    <dbReference type="NCBI Taxonomy" id="5866"/>
    <lineage>
        <taxon>Eukaryota</taxon>
        <taxon>Sar</taxon>
        <taxon>Alveolata</taxon>
        <taxon>Apicomplexa</taxon>
        <taxon>Aconoidasida</taxon>
        <taxon>Piroplasmida</taxon>
        <taxon>Babesiidae</taxon>
        <taxon>Babesia</taxon>
    </lineage>
</organism>
<sequence>MSLFSRFSGLVQAGIRAARKTVSSAAKRGIESLTDSAFDGAIDASSIKSALESPGVEELMDSVIQMVMWYVWISYVIPMMLIMGFLFGLLFAAYFYGWLNRCSAGFFRSFTIAAEIIMYAYWRLKKALRAFWGAYTEFDDSGLISKFRGRRYLPAKFAKYNLR</sequence>
<evidence type="ECO:0000256" key="1">
    <source>
        <dbReference type="SAM" id="Phobius"/>
    </source>
</evidence>
<keyword evidence="1" id="KW-0472">Membrane</keyword>
<keyword evidence="1" id="KW-0812">Transmembrane</keyword>
<dbReference type="VEuPathDB" id="PiroplasmaDB:BBBOND_0202930"/>
<proteinExistence type="predicted"/>
<feature type="transmembrane region" description="Helical" evidence="1">
    <location>
        <begin position="69"/>
        <end position="99"/>
    </location>
</feature>
<keyword evidence="3" id="KW-1185">Reference proteome</keyword>
<evidence type="ECO:0000313" key="2">
    <source>
        <dbReference type="EMBL" id="CDR95136.1"/>
    </source>
</evidence>
<accession>A0A061D2Y6</accession>
<feature type="transmembrane region" description="Helical" evidence="1">
    <location>
        <begin position="105"/>
        <end position="122"/>
    </location>
</feature>
<keyword evidence="1" id="KW-1133">Transmembrane helix</keyword>
<dbReference type="GeneID" id="24563677"/>
<dbReference type="Proteomes" id="UP000033188">
    <property type="component" value="Chromosome 2"/>
</dbReference>
<dbReference type="RefSeq" id="XP_012767322.1">
    <property type="nucleotide sequence ID" value="XM_012911868.1"/>
</dbReference>
<reference evidence="3" key="1">
    <citation type="submission" date="2014-06" db="EMBL/GenBank/DDBJ databases">
        <authorList>
            <person name="Aslett M."/>
            <person name="De Silva N."/>
        </authorList>
    </citation>
    <scope>NUCLEOTIDE SEQUENCE [LARGE SCALE GENOMIC DNA]</scope>
    <source>
        <strain evidence="3">Bond</strain>
    </source>
</reference>
<dbReference type="KEGG" id="bbig:BBBOND_0202930"/>
<name>A0A061D2Y6_BABBI</name>
<dbReference type="EMBL" id="LK391708">
    <property type="protein sequence ID" value="CDR95136.1"/>
    <property type="molecule type" value="Genomic_DNA"/>
</dbReference>
<gene>
    <name evidence="2" type="ORF">BBBOND_0202930</name>
</gene>
<protein>
    <submittedName>
        <fullName evidence="2">Uncharacterized protein</fullName>
    </submittedName>
</protein>
<dbReference type="AlphaFoldDB" id="A0A061D2Y6"/>
<dbReference type="OrthoDB" id="366586at2759"/>
<evidence type="ECO:0000313" key="3">
    <source>
        <dbReference type="Proteomes" id="UP000033188"/>
    </source>
</evidence>